<evidence type="ECO:0000313" key="1">
    <source>
        <dbReference type="EMBL" id="GFE50223.1"/>
    </source>
</evidence>
<keyword evidence="2" id="KW-1185">Reference proteome</keyword>
<dbReference type="RefSeq" id="WP_159976735.1">
    <property type="nucleotide sequence ID" value="NZ_BLIV01000003.1"/>
</dbReference>
<gene>
    <name evidence="1" type="ORF">So717_19760</name>
</gene>
<organism evidence="1 2">
    <name type="scientific">Roseobacter cerasinus</name>
    <dbReference type="NCBI Taxonomy" id="2602289"/>
    <lineage>
        <taxon>Bacteria</taxon>
        <taxon>Pseudomonadati</taxon>
        <taxon>Pseudomonadota</taxon>
        <taxon>Alphaproteobacteria</taxon>
        <taxon>Rhodobacterales</taxon>
        <taxon>Roseobacteraceae</taxon>
        <taxon>Roseobacter</taxon>
    </lineage>
</organism>
<accession>A0A640VPQ3</accession>
<evidence type="ECO:0000313" key="2">
    <source>
        <dbReference type="Proteomes" id="UP000436522"/>
    </source>
</evidence>
<sequence length="246" mass="26383">MHDREFSDAELVAFLDGEAEFAPVAEITAALARDPALQQRLDALAIDRAALRRSFAMVEPEPGVMPDLAIAPVGARAPIWHLATAASLALMIGVGAGAWMAQPEPPGWAEYVAAYQALYSEATLAHVAPDDMTQQVELARVAAAIGKDIALAQLQTVPEAHYKRAQVLSFDGRPLVQLAFTTPAGTPIALCIIRSDSPDAPAPQMTRMEGLSAARWLRDGYDYLLIGGTDSDMVSRMANRFVSMNL</sequence>
<protein>
    <submittedName>
        <fullName evidence="1">Membrane protein</fullName>
    </submittedName>
</protein>
<reference evidence="1 2" key="1">
    <citation type="submission" date="2019-12" db="EMBL/GenBank/DDBJ databases">
        <title>Roseobacter cerasinus sp. nov., isolated from seawater around aquaculture.</title>
        <authorList>
            <person name="Muramatsu S."/>
            <person name="Takabe Y."/>
            <person name="Mori K."/>
            <person name="Takaichi S."/>
            <person name="Hanada S."/>
        </authorList>
    </citation>
    <scope>NUCLEOTIDE SEQUENCE [LARGE SCALE GENOMIC DNA]</scope>
    <source>
        <strain evidence="1 2">AI77</strain>
    </source>
</reference>
<name>A0A640VPQ3_9RHOB</name>
<dbReference type="EMBL" id="BLIV01000003">
    <property type="protein sequence ID" value="GFE50223.1"/>
    <property type="molecule type" value="Genomic_DNA"/>
</dbReference>
<comment type="caution">
    <text evidence="1">The sequence shown here is derived from an EMBL/GenBank/DDBJ whole genome shotgun (WGS) entry which is preliminary data.</text>
</comment>
<dbReference type="AlphaFoldDB" id="A0A640VPQ3"/>
<dbReference type="Proteomes" id="UP000436522">
    <property type="component" value="Unassembled WGS sequence"/>
</dbReference>
<proteinExistence type="predicted"/>
<dbReference type="OrthoDB" id="7006010at2"/>